<evidence type="ECO:0000256" key="8">
    <source>
        <dbReference type="SAM" id="Coils"/>
    </source>
</evidence>
<dbReference type="PROSITE" id="PS50841">
    <property type="entry name" value="DIX"/>
    <property type="match status" value="1"/>
</dbReference>
<dbReference type="PROSITE" id="PS50021">
    <property type="entry name" value="CH"/>
    <property type="match status" value="1"/>
</dbReference>
<dbReference type="Ensembl" id="ENSCINT00000019029.3">
    <property type="protein sequence ID" value="ENSCINP00000019029.3"/>
    <property type="gene ID" value="ENSCING00000009366.3"/>
</dbReference>
<dbReference type="Gene3D" id="1.10.418.10">
    <property type="entry name" value="Calponin-like domain"/>
    <property type="match status" value="1"/>
</dbReference>
<evidence type="ECO:0000256" key="7">
    <source>
        <dbReference type="PROSITE-ProRule" id="PRU00069"/>
    </source>
</evidence>
<keyword evidence="6" id="KW-0009">Actin-binding</keyword>
<proteinExistence type="predicted"/>
<evidence type="ECO:0000256" key="9">
    <source>
        <dbReference type="SAM" id="MobiDB-lite"/>
    </source>
</evidence>
<evidence type="ECO:0000256" key="6">
    <source>
        <dbReference type="ARBA" id="ARBA00023203"/>
    </source>
</evidence>
<dbReference type="STRING" id="7719.ENSCINP00000019029"/>
<keyword evidence="8" id="KW-0175">Coiled coil</keyword>
<keyword evidence="13" id="KW-1185">Reference proteome</keyword>
<dbReference type="OMA" id="NHIFPLW"/>
<evidence type="ECO:0000259" key="10">
    <source>
        <dbReference type="PROSITE" id="PS50021"/>
    </source>
</evidence>
<keyword evidence="2" id="KW-0217">Developmental protein</keyword>
<reference evidence="12" key="2">
    <citation type="submission" date="2025-08" db="UniProtKB">
        <authorList>
            <consortium name="Ensembl"/>
        </authorList>
    </citation>
    <scope>IDENTIFICATION</scope>
</reference>
<accession>F6WYD9</accession>
<evidence type="ECO:0000256" key="2">
    <source>
        <dbReference type="ARBA" id="ARBA00022473"/>
    </source>
</evidence>
<dbReference type="SUPFAM" id="SSF54236">
    <property type="entry name" value="Ubiquitin-like"/>
    <property type="match status" value="1"/>
</dbReference>
<dbReference type="InterPro" id="IPR001158">
    <property type="entry name" value="DIX"/>
</dbReference>
<dbReference type="InterPro" id="IPR001715">
    <property type="entry name" value="CH_dom"/>
</dbReference>
<dbReference type="Pfam" id="PF00307">
    <property type="entry name" value="CH"/>
    <property type="match status" value="1"/>
</dbReference>
<dbReference type="InterPro" id="IPR015506">
    <property type="entry name" value="Dsh/Dvl-rel"/>
</dbReference>
<dbReference type="SUPFAM" id="SSF47576">
    <property type="entry name" value="Calponin-homology domain, CH-domain"/>
    <property type="match status" value="1"/>
</dbReference>
<evidence type="ECO:0000256" key="3">
    <source>
        <dbReference type="ARBA" id="ARBA00022490"/>
    </source>
</evidence>
<dbReference type="SMART" id="SM00033">
    <property type="entry name" value="CH"/>
    <property type="match status" value="1"/>
</dbReference>
<feature type="domain" description="Calponin-homology (CH)" evidence="10">
    <location>
        <begin position="4"/>
        <end position="107"/>
    </location>
</feature>
<feature type="compositionally biased region" description="Low complexity" evidence="9">
    <location>
        <begin position="454"/>
        <end position="465"/>
    </location>
</feature>
<keyword evidence="5" id="KW-0677">Repeat</keyword>
<dbReference type="PROSITE" id="PS00019">
    <property type="entry name" value="ACTININ_1"/>
    <property type="match status" value="1"/>
</dbReference>
<dbReference type="CDD" id="cd21213">
    <property type="entry name" value="CH_DIXDC1"/>
    <property type="match status" value="1"/>
</dbReference>
<dbReference type="GO" id="GO:0003779">
    <property type="term" value="F:actin binding"/>
    <property type="evidence" value="ECO:0007669"/>
    <property type="project" value="UniProtKB-KW"/>
</dbReference>
<evidence type="ECO:0000256" key="4">
    <source>
        <dbReference type="ARBA" id="ARBA00022687"/>
    </source>
</evidence>
<evidence type="ECO:0000259" key="11">
    <source>
        <dbReference type="PROSITE" id="PS50841"/>
    </source>
</evidence>
<dbReference type="InterPro" id="IPR029071">
    <property type="entry name" value="Ubiquitin-like_domsf"/>
</dbReference>
<dbReference type="PANTHER" id="PTHR10878">
    <property type="entry name" value="SEGMENT POLARITY PROTEIN DISHEVELLED"/>
    <property type="match status" value="1"/>
</dbReference>
<feature type="region of interest" description="Disordered" evidence="9">
    <location>
        <begin position="418"/>
        <end position="470"/>
    </location>
</feature>
<comment type="subcellular location">
    <subcellularLocation>
        <location evidence="1">Cytoplasm</location>
    </subcellularLocation>
</comment>
<dbReference type="SMART" id="SM00021">
    <property type="entry name" value="DAX"/>
    <property type="match status" value="1"/>
</dbReference>
<feature type="coiled-coil region" evidence="8">
    <location>
        <begin position="295"/>
        <end position="417"/>
    </location>
</feature>
<evidence type="ECO:0000313" key="13">
    <source>
        <dbReference type="Proteomes" id="UP000008144"/>
    </source>
</evidence>
<reference evidence="13" key="1">
    <citation type="journal article" date="2002" name="Science">
        <title>The draft genome of Ciona intestinalis: insights into chordate and vertebrate origins.</title>
        <authorList>
            <person name="Dehal P."/>
            <person name="Satou Y."/>
            <person name="Campbell R.K."/>
            <person name="Chapman J."/>
            <person name="Degnan B."/>
            <person name="De Tomaso A."/>
            <person name="Davidson B."/>
            <person name="Di Gregorio A."/>
            <person name="Gelpke M."/>
            <person name="Goodstein D.M."/>
            <person name="Harafuji N."/>
            <person name="Hastings K.E."/>
            <person name="Ho I."/>
            <person name="Hotta K."/>
            <person name="Huang W."/>
            <person name="Kawashima T."/>
            <person name="Lemaire P."/>
            <person name="Martinez D."/>
            <person name="Meinertzhagen I.A."/>
            <person name="Necula S."/>
            <person name="Nonaka M."/>
            <person name="Putnam N."/>
            <person name="Rash S."/>
            <person name="Saiga H."/>
            <person name="Satake M."/>
            <person name="Terry A."/>
            <person name="Yamada L."/>
            <person name="Wang H.G."/>
            <person name="Awazu S."/>
            <person name="Azumi K."/>
            <person name="Boore J."/>
            <person name="Branno M."/>
            <person name="Chin-Bow S."/>
            <person name="DeSantis R."/>
            <person name="Doyle S."/>
            <person name="Francino P."/>
            <person name="Keys D.N."/>
            <person name="Haga S."/>
            <person name="Hayashi H."/>
            <person name="Hino K."/>
            <person name="Imai K.S."/>
            <person name="Inaba K."/>
            <person name="Kano S."/>
            <person name="Kobayashi K."/>
            <person name="Kobayashi M."/>
            <person name="Lee B.I."/>
            <person name="Makabe K.W."/>
            <person name="Manohar C."/>
            <person name="Matassi G."/>
            <person name="Medina M."/>
            <person name="Mochizuki Y."/>
            <person name="Mount S."/>
            <person name="Morishita T."/>
            <person name="Miura S."/>
            <person name="Nakayama A."/>
            <person name="Nishizaka S."/>
            <person name="Nomoto H."/>
            <person name="Ohta F."/>
            <person name="Oishi K."/>
            <person name="Rigoutsos I."/>
            <person name="Sano M."/>
            <person name="Sasaki A."/>
            <person name="Sasakura Y."/>
            <person name="Shoguchi E."/>
            <person name="Shin-i T."/>
            <person name="Spagnuolo A."/>
            <person name="Stainier D."/>
            <person name="Suzuki M.M."/>
            <person name="Tassy O."/>
            <person name="Takatori N."/>
            <person name="Tokuoka M."/>
            <person name="Yagi K."/>
            <person name="Yoshizaki F."/>
            <person name="Wada S."/>
            <person name="Zhang C."/>
            <person name="Hyatt P.D."/>
            <person name="Larimer F."/>
            <person name="Detter C."/>
            <person name="Doggett N."/>
            <person name="Glavina T."/>
            <person name="Hawkins T."/>
            <person name="Richardson P."/>
            <person name="Lucas S."/>
            <person name="Kohara Y."/>
            <person name="Levine M."/>
            <person name="Satoh N."/>
            <person name="Rokhsar D.S."/>
        </authorList>
    </citation>
    <scope>NUCLEOTIDE SEQUENCE [LARGE SCALE GENOMIC DNA]</scope>
</reference>
<dbReference type="InterPro" id="IPR001589">
    <property type="entry name" value="Actinin_actin-bd_CS"/>
</dbReference>
<evidence type="ECO:0000313" key="12">
    <source>
        <dbReference type="Ensembl" id="ENSCINP00000019029.3"/>
    </source>
</evidence>
<dbReference type="InterPro" id="IPR036872">
    <property type="entry name" value="CH_dom_sf"/>
</dbReference>
<dbReference type="Gene3D" id="2.40.240.130">
    <property type="match status" value="1"/>
</dbReference>
<dbReference type="PANTHER" id="PTHR10878:SF22">
    <property type="entry name" value="DIXIN"/>
    <property type="match status" value="1"/>
</dbReference>
<dbReference type="AlphaFoldDB" id="F6WYD9"/>
<dbReference type="InParanoid" id="F6WYD9"/>
<evidence type="ECO:0000256" key="1">
    <source>
        <dbReference type="ARBA" id="ARBA00004496"/>
    </source>
</evidence>
<reference evidence="12" key="3">
    <citation type="submission" date="2025-09" db="UniProtKB">
        <authorList>
            <consortium name="Ensembl"/>
        </authorList>
    </citation>
    <scope>IDENTIFICATION</scope>
</reference>
<keyword evidence="3" id="KW-0963">Cytoplasm</keyword>
<dbReference type="GeneTree" id="ENSGT00950000182903"/>
<dbReference type="Pfam" id="PF00778">
    <property type="entry name" value="DIX"/>
    <property type="match status" value="1"/>
</dbReference>
<dbReference type="Proteomes" id="UP000008144">
    <property type="component" value="Unassembled WGS sequence"/>
</dbReference>
<feature type="compositionally biased region" description="Polar residues" evidence="9">
    <location>
        <begin position="418"/>
        <end position="428"/>
    </location>
</feature>
<name>F6WYD9_CIOIN</name>
<organism evidence="12 13">
    <name type="scientific">Ciona intestinalis</name>
    <name type="common">Transparent sea squirt</name>
    <name type="synonym">Ascidia intestinalis</name>
    <dbReference type="NCBI Taxonomy" id="7719"/>
    <lineage>
        <taxon>Eukaryota</taxon>
        <taxon>Metazoa</taxon>
        <taxon>Chordata</taxon>
        <taxon>Tunicata</taxon>
        <taxon>Ascidiacea</taxon>
        <taxon>Phlebobranchia</taxon>
        <taxon>Cionidae</taxon>
        <taxon>Ciona</taxon>
    </lineage>
</organism>
<sequence length="584" mass="66874">MEIQEQVQAYTAWVNSQLKKRGKNIVNLGEDLKDGVALVAVVEIVSGHTLGGIKPTCENEKRENVLKVLQFMRNAGIKLHHVSVDEITSGNVKTIMQLILALAAHFKPASIGGRKVESPRQLYKTIVSHQIPDTDYTHLTYDCYIDRWRDSRVKESIGKPGMESCCSSNVYSAAMQADVEKELAAIRDITQCLQKVVSYVLVPKPFETMNECRGSTKKKVRKPIQLKLFLTRTGELYFCHMRYNRAPNVDDVKLGIIDIRYITQYSVKQLLEEIPGQPLEGHDADEQSVIIQARLDQAIVDKVNLEEENHIARQENRKLTSEKSALEQRFLQQEEELLSIRQQLLQSNLSRDKLQSEKAELIAELTETRRNQDELRTKCRDHERTLERMENEAIQNKINHSREIRKLDKEIHLARQESVSLISPNGKSPGSPFLNRSKGSPLLGRSPTPNTPGSPILSRRSPLSRNHPSRRSKSTFLFVCHKHLILHPSTKYRTCYFFPGKTMENHVTRVLYFTDRDMTPCMTSISKRHRVGDITLGEFKTVIKKEGNYRFIFKALDPELGTVKEEVFHDDDVIPGWEGKIVAW</sequence>
<protein>
    <submittedName>
        <fullName evidence="12">Uncharacterized protein</fullName>
    </submittedName>
</protein>
<feature type="domain" description="DIX" evidence="11">
    <location>
        <begin position="505"/>
        <end position="584"/>
    </location>
</feature>
<dbReference type="HOGENOM" id="CLU_025678_0_0_1"/>
<dbReference type="GO" id="GO:0060070">
    <property type="term" value="P:canonical Wnt signaling pathway"/>
    <property type="evidence" value="ECO:0000318"/>
    <property type="project" value="GO_Central"/>
</dbReference>
<dbReference type="GO" id="GO:0005829">
    <property type="term" value="C:cytosol"/>
    <property type="evidence" value="ECO:0000318"/>
    <property type="project" value="GO_Central"/>
</dbReference>
<evidence type="ECO:0000256" key="5">
    <source>
        <dbReference type="ARBA" id="ARBA00022737"/>
    </source>
</evidence>
<dbReference type="InterPro" id="IPR038207">
    <property type="entry name" value="DIX_dom_sf"/>
</dbReference>
<keyword evidence="4 7" id="KW-0879">Wnt signaling pathway</keyword>